<accession>A0AAD7N7U7</accession>
<feature type="repeat" description="TPR" evidence="1">
    <location>
        <begin position="934"/>
        <end position="967"/>
    </location>
</feature>
<feature type="compositionally biased region" description="Acidic residues" evidence="2">
    <location>
        <begin position="27"/>
        <end position="45"/>
    </location>
</feature>
<dbReference type="Gene3D" id="1.25.40.10">
    <property type="entry name" value="Tetratricopeptide repeat domain"/>
    <property type="match status" value="3"/>
</dbReference>
<feature type="region of interest" description="Disordered" evidence="2">
    <location>
        <begin position="1"/>
        <end position="50"/>
    </location>
</feature>
<keyword evidence="1" id="KW-0802">TPR repeat</keyword>
<dbReference type="InterPro" id="IPR039340">
    <property type="entry name" value="Tfc4/TFIIIC-102/Sfc4"/>
</dbReference>
<evidence type="ECO:0000313" key="3">
    <source>
        <dbReference type="EMBL" id="KAJ7749292.1"/>
    </source>
</evidence>
<dbReference type="EMBL" id="JARJLG010000086">
    <property type="protein sequence ID" value="KAJ7749292.1"/>
    <property type="molecule type" value="Genomic_DNA"/>
</dbReference>
<protein>
    <submittedName>
        <fullName evidence="3">TPR-like protein</fullName>
    </submittedName>
</protein>
<dbReference type="Proteomes" id="UP001215280">
    <property type="component" value="Unassembled WGS sequence"/>
</dbReference>
<dbReference type="GO" id="GO:0006383">
    <property type="term" value="P:transcription by RNA polymerase III"/>
    <property type="evidence" value="ECO:0007669"/>
    <property type="project" value="InterPro"/>
</dbReference>
<dbReference type="GO" id="GO:0000127">
    <property type="term" value="C:transcription factor TFIIIC complex"/>
    <property type="evidence" value="ECO:0007669"/>
    <property type="project" value="TreeGrafter"/>
</dbReference>
<name>A0AAD7N7U7_9AGAR</name>
<organism evidence="3 4">
    <name type="scientific">Mycena maculata</name>
    <dbReference type="NCBI Taxonomy" id="230809"/>
    <lineage>
        <taxon>Eukaryota</taxon>
        <taxon>Fungi</taxon>
        <taxon>Dikarya</taxon>
        <taxon>Basidiomycota</taxon>
        <taxon>Agaricomycotina</taxon>
        <taxon>Agaricomycetes</taxon>
        <taxon>Agaricomycetidae</taxon>
        <taxon>Agaricales</taxon>
        <taxon>Marasmiineae</taxon>
        <taxon>Mycenaceae</taxon>
        <taxon>Mycena</taxon>
    </lineage>
</organism>
<evidence type="ECO:0000313" key="4">
    <source>
        <dbReference type="Proteomes" id="UP001215280"/>
    </source>
</evidence>
<feature type="region of interest" description="Disordered" evidence="2">
    <location>
        <begin position="822"/>
        <end position="846"/>
    </location>
</feature>
<dbReference type="SMART" id="SM00028">
    <property type="entry name" value="TPR"/>
    <property type="match status" value="6"/>
</dbReference>
<evidence type="ECO:0000256" key="2">
    <source>
        <dbReference type="SAM" id="MobiDB-lite"/>
    </source>
</evidence>
<keyword evidence="4" id="KW-1185">Reference proteome</keyword>
<proteinExistence type="predicted"/>
<dbReference type="PROSITE" id="PS50005">
    <property type="entry name" value="TPR"/>
    <property type="match status" value="1"/>
</dbReference>
<dbReference type="SUPFAM" id="SSF48452">
    <property type="entry name" value="TPR-like"/>
    <property type="match status" value="2"/>
</dbReference>
<feature type="compositionally biased region" description="Basic and acidic residues" evidence="2">
    <location>
        <begin position="828"/>
        <end position="846"/>
    </location>
</feature>
<dbReference type="InterPro" id="IPR019734">
    <property type="entry name" value="TPR_rpt"/>
</dbReference>
<dbReference type="PANTHER" id="PTHR23082:SF0">
    <property type="entry name" value="GENERAL TRANSCRIPTION FACTOR 3C POLYPEPTIDE 3"/>
    <property type="match status" value="1"/>
</dbReference>
<dbReference type="PANTHER" id="PTHR23082">
    <property type="entry name" value="TRANSCRIPTION INITIATION FACTOR IIIC TFIIIC , POLYPEPTIDE 3-RELATED"/>
    <property type="match status" value="1"/>
</dbReference>
<gene>
    <name evidence="3" type="ORF">DFH07DRAFT_904590</name>
</gene>
<dbReference type="InterPro" id="IPR011990">
    <property type="entry name" value="TPR-like_helical_dom_sf"/>
</dbReference>
<comment type="caution">
    <text evidence="3">The sequence shown here is derived from an EMBL/GenBank/DDBJ whole genome shotgun (WGS) entry which is preliminary data.</text>
</comment>
<reference evidence="3" key="1">
    <citation type="submission" date="2023-03" db="EMBL/GenBank/DDBJ databases">
        <title>Massive genome expansion in bonnet fungi (Mycena s.s.) driven by repeated elements and novel gene families across ecological guilds.</title>
        <authorList>
            <consortium name="Lawrence Berkeley National Laboratory"/>
            <person name="Harder C.B."/>
            <person name="Miyauchi S."/>
            <person name="Viragh M."/>
            <person name="Kuo A."/>
            <person name="Thoen E."/>
            <person name="Andreopoulos B."/>
            <person name="Lu D."/>
            <person name="Skrede I."/>
            <person name="Drula E."/>
            <person name="Henrissat B."/>
            <person name="Morin E."/>
            <person name="Kohler A."/>
            <person name="Barry K."/>
            <person name="LaButti K."/>
            <person name="Morin E."/>
            <person name="Salamov A."/>
            <person name="Lipzen A."/>
            <person name="Mereny Z."/>
            <person name="Hegedus B."/>
            <person name="Baldrian P."/>
            <person name="Stursova M."/>
            <person name="Weitz H."/>
            <person name="Taylor A."/>
            <person name="Grigoriev I.V."/>
            <person name="Nagy L.G."/>
            <person name="Martin F."/>
            <person name="Kauserud H."/>
        </authorList>
    </citation>
    <scope>NUCLEOTIDE SEQUENCE</scope>
    <source>
        <strain evidence="3">CBHHK188m</strain>
    </source>
</reference>
<sequence>MSFELHALASDPSGFPDINGNYGWNSDSEEEPDDYTQAEANPDDDRDSKTAETRIEDDFQRLVTHIRSDDKGSTAFLTRDWDFNPIEEAEQLKDELRRATGVGKARASDIPLSREVKSLIGLGNQAYVDGDPAEATRIMLDIIRIEPRAAAAWVVLAQCYEDMKQRPEALKLRIMAAHLAHDAEEWDRLARQSRELGCNQQALYCWSKAARLDPANGHAQWDRASLARQLGDLKTARAALLGILKNYPQDILVLSELRGILVELDDLPTCTALYEGAFAHYLATYPTGSALDPATDREVPGGGFGFLEILVLADLYNTTGKHRHAIEVISQGVRWLQGRAAQRIWDACEDDREYDPAGFERDLEDEVAPRPGMFPLDVNARHRLAIARIKLGDVEEAKVHGSIILSEDILDYAPLFLELADTYFEEEMYAEAQPIYEVLGAEASTNNLHVLLRLAACFRMLDELPEAADMYEQVCLLEPSHREAKMQLAEIYEMLNEPRRALEVVRQVIISRDLDTFRRPGPDPGQNLISQPSAASLFIETKEPNNTTSRNRRPQISLATLKEVEAKMENKTLMDYKRVTELWPKISIAEIDASESEWLLCARRMIEGFCEAKQLFTSADYYRGMFPARKRAHSEYREADEDRMAARLELEIGCSTNDTTSTEIFRGLNFFSEWLRIFFQFSFIITKRSSEGREGKKFLPGYVSCVPSSSEPLTLPFPARAIPYRPSQWQAPIRIAIATCAVASQRFPLVVEQFRKMIMAHQFNTEPLRIFLATMAAGGSNAMRALLSVPFMKVVKRELTRSCTAVEAPGMMRYSEMSKRFTFSNSEENQRESIDDRERSRPIPEAARKSKPVLTMLYAEMCNFTKNYTSAIYYYLQAYELNPKDPLLCLSIAIASIGRAMQRNSDNRPHLIAQGMGFLAQYGQLRHEQSGDTGEVEFNFGRTFQQLGLYSHAVTHYEKVLQVAEGTSSKSMSMAPEAAYNLSLIYAMTGAIPLAKSLYRRWLSF</sequence>
<dbReference type="AlphaFoldDB" id="A0AAD7N7U7"/>
<dbReference type="Pfam" id="PF13432">
    <property type="entry name" value="TPR_16"/>
    <property type="match status" value="1"/>
</dbReference>
<evidence type="ECO:0000256" key="1">
    <source>
        <dbReference type="PROSITE-ProRule" id="PRU00339"/>
    </source>
</evidence>